<dbReference type="eggNOG" id="COG3509">
    <property type="taxonomic scope" value="Bacteria"/>
</dbReference>
<name>D7VNI4_SPHSI</name>
<dbReference type="STRING" id="525373.HMPREF0766_12554"/>
<dbReference type="PANTHER" id="PTHR35532:SF5">
    <property type="entry name" value="CARBOHYDRATE-BINDING DOMAIN-CONTAINING PROTEIN"/>
    <property type="match status" value="1"/>
</dbReference>
<sequence length="387" mass="45323">MVRISLLKQFTLTSAFILALYMKNILLSTICTLLLVSPSQGQQNIAQFEALQSIPQTYAVVKTGKPIEIDGKATEQDWQNTAWTNLFVDIQGKQLPDPAYKTQVKMLWDDEYLYVYAQMEEPHIWGNLEKHDDIIYHNNDFEIFIKPNIHQSEYYEIEVNVLNTIFDLLLSKPYRFGGNALVHWDVKGLRSAVHNEGTVNNPDDTDKYWAVEMAIPFESLRAYGPGNAPKPKDYWQINFSRVQWQHEIQNGKYSRKLKNNKRIEEDNWVWSPIGVINMHYPERWGYIQFVTEQQDTVPELPPYYAISKLSWNIHYLQKLYFDKNKVYTSKLSHLPSYTTHIQPYLKTYDVELLTNSQKNYYSLLLRSKSNPRQTATVDSKGNFDTNP</sequence>
<dbReference type="InterPro" id="IPR010502">
    <property type="entry name" value="Carb-bd_dom_fam9"/>
</dbReference>
<dbReference type="EMBL" id="ACHA02000011">
    <property type="protein sequence ID" value="EFK57481.1"/>
    <property type="molecule type" value="Genomic_DNA"/>
</dbReference>
<evidence type="ECO:0000259" key="1">
    <source>
        <dbReference type="Pfam" id="PF06452"/>
    </source>
</evidence>
<feature type="domain" description="Carbohydrate-binding" evidence="1">
    <location>
        <begin position="69"/>
        <end position="168"/>
    </location>
</feature>
<evidence type="ECO:0000313" key="2">
    <source>
        <dbReference type="EMBL" id="EFK57481.1"/>
    </source>
</evidence>
<dbReference type="CDD" id="cd09620">
    <property type="entry name" value="CBM9_like_3"/>
    <property type="match status" value="1"/>
</dbReference>
<dbReference type="HOGENOM" id="CLU_049171_0_0_10"/>
<dbReference type="GO" id="GO:0030246">
    <property type="term" value="F:carbohydrate binding"/>
    <property type="evidence" value="ECO:0007669"/>
    <property type="project" value="InterPro"/>
</dbReference>
<protein>
    <recommendedName>
        <fullName evidence="1">Carbohydrate-binding domain-containing protein</fullName>
    </recommendedName>
</protein>
<dbReference type="PANTHER" id="PTHR35532">
    <property type="entry name" value="SIMILAR TO POLYHYDROXYALKANOATE DEPOLYMERASE"/>
    <property type="match status" value="1"/>
</dbReference>
<organism evidence="2 3">
    <name type="scientific">Sphingobacterium spiritivorum ATCC 33861</name>
    <dbReference type="NCBI Taxonomy" id="525373"/>
    <lineage>
        <taxon>Bacteria</taxon>
        <taxon>Pseudomonadati</taxon>
        <taxon>Bacteroidota</taxon>
        <taxon>Sphingobacteriia</taxon>
        <taxon>Sphingobacteriales</taxon>
        <taxon>Sphingobacteriaceae</taxon>
        <taxon>Sphingobacterium</taxon>
    </lineage>
</organism>
<dbReference type="Proteomes" id="UP000006258">
    <property type="component" value="Unassembled WGS sequence"/>
</dbReference>
<evidence type="ECO:0000313" key="3">
    <source>
        <dbReference type="Proteomes" id="UP000006258"/>
    </source>
</evidence>
<dbReference type="SUPFAM" id="SSF49344">
    <property type="entry name" value="CBD9-like"/>
    <property type="match status" value="1"/>
</dbReference>
<dbReference type="GO" id="GO:0004553">
    <property type="term" value="F:hydrolase activity, hydrolyzing O-glycosyl compounds"/>
    <property type="evidence" value="ECO:0007669"/>
    <property type="project" value="InterPro"/>
</dbReference>
<dbReference type="Gene3D" id="2.60.40.1190">
    <property type="match status" value="1"/>
</dbReference>
<dbReference type="AlphaFoldDB" id="D7VNI4"/>
<proteinExistence type="predicted"/>
<accession>D7VNI4</accession>
<keyword evidence="3" id="KW-1185">Reference proteome</keyword>
<gene>
    <name evidence="2" type="ORF">HMPREF0766_12554</name>
</gene>
<dbReference type="GO" id="GO:0016052">
    <property type="term" value="P:carbohydrate catabolic process"/>
    <property type="evidence" value="ECO:0007669"/>
    <property type="project" value="InterPro"/>
</dbReference>
<dbReference type="Pfam" id="PF06452">
    <property type="entry name" value="CBM9_1"/>
    <property type="match status" value="1"/>
</dbReference>
<comment type="caution">
    <text evidence="2">The sequence shown here is derived from an EMBL/GenBank/DDBJ whole genome shotgun (WGS) entry which is preliminary data.</text>
</comment>
<reference evidence="2" key="1">
    <citation type="submission" date="2010-07" db="EMBL/GenBank/DDBJ databases">
        <authorList>
            <person name="Muzny D."/>
            <person name="Qin X."/>
            <person name="Buhay C."/>
            <person name="Dugan-Rocha S."/>
            <person name="Ding Y."/>
            <person name="Chen G."/>
            <person name="Hawes A."/>
            <person name="Holder M."/>
            <person name="Jhangiani S."/>
            <person name="Johnson A."/>
            <person name="Khan Z."/>
            <person name="Li Z."/>
            <person name="Liu W."/>
            <person name="Liu X."/>
            <person name="Perez L."/>
            <person name="Shen H."/>
            <person name="Wang Q."/>
            <person name="Watt J."/>
            <person name="Xi L."/>
            <person name="Xin Y."/>
            <person name="Zhou J."/>
            <person name="Deng J."/>
            <person name="Jiang H."/>
            <person name="Liu Y."/>
            <person name="Qu J."/>
            <person name="Song X.-Z."/>
            <person name="Zhang L."/>
            <person name="Villasana D."/>
            <person name="Johnson A."/>
            <person name="Liu J."/>
            <person name="Liyanage D."/>
            <person name="Lorensuhewa L."/>
            <person name="Robinson T."/>
            <person name="Song A."/>
            <person name="Song B.-B."/>
            <person name="Dinh H."/>
            <person name="Thornton R."/>
            <person name="Coyle M."/>
            <person name="Francisco L."/>
            <person name="Jackson L."/>
            <person name="Javaid M."/>
            <person name="Korchina V."/>
            <person name="Kovar C."/>
            <person name="Mata R."/>
            <person name="Mathew T."/>
            <person name="Ngo R."/>
            <person name="Nguyen L."/>
            <person name="Nguyen N."/>
            <person name="Okwuonu G."/>
            <person name="Ongeri F."/>
            <person name="Pham C."/>
            <person name="Simmons D."/>
            <person name="Wilczek-Boney K."/>
            <person name="Hale W."/>
            <person name="Jakkamsetti A."/>
            <person name="Pham P."/>
            <person name="Ruth R."/>
            <person name="San Lucas F."/>
            <person name="Warren J."/>
            <person name="Zhang J."/>
            <person name="Zhao Z."/>
            <person name="Zhou C."/>
            <person name="Zhu D."/>
            <person name="Lee S."/>
            <person name="Bess C."/>
            <person name="Blankenburg K."/>
            <person name="Forbes L."/>
            <person name="Fu Q."/>
            <person name="Gubbala S."/>
            <person name="Hirani K."/>
            <person name="Jayaseelan J.C."/>
            <person name="Lara F."/>
            <person name="Munidasa M."/>
            <person name="Palculict T."/>
            <person name="Patil S."/>
            <person name="Pu L.-L."/>
            <person name="Saada N."/>
            <person name="Tang L."/>
            <person name="Weissenberger G."/>
            <person name="Zhu Y."/>
            <person name="Hemphill L."/>
            <person name="Shang Y."/>
            <person name="Youmans B."/>
            <person name="Ayvaz T."/>
            <person name="Ross M."/>
            <person name="Santibanez J."/>
            <person name="Aqrawi P."/>
            <person name="Gross S."/>
            <person name="Joshi V."/>
            <person name="Fowler G."/>
            <person name="Nazareth L."/>
            <person name="Reid J."/>
            <person name="Worley K."/>
            <person name="Petrosino J."/>
            <person name="Highlander S."/>
            <person name="Gibbs R."/>
        </authorList>
    </citation>
    <scope>NUCLEOTIDE SEQUENCE [LARGE SCALE GENOMIC DNA]</scope>
    <source>
        <strain evidence="2">ATCC 33861</strain>
    </source>
</reference>